<reference evidence="2" key="1">
    <citation type="journal article" date="2019" name="Int. J. Syst. Evol. Microbiol.">
        <title>The Global Catalogue of Microorganisms (GCM) 10K type strain sequencing project: providing services to taxonomists for standard genome sequencing and annotation.</title>
        <authorList>
            <consortium name="The Broad Institute Genomics Platform"/>
            <consortium name="The Broad Institute Genome Sequencing Center for Infectious Disease"/>
            <person name="Wu L."/>
            <person name="Ma J."/>
        </authorList>
    </citation>
    <scope>NUCLEOTIDE SEQUENCE [LARGE SCALE GENOMIC DNA]</scope>
    <source>
        <strain evidence="2">CECT 8482</strain>
    </source>
</reference>
<protein>
    <recommendedName>
        <fullName evidence="3">Autotransporter outer membrane beta-barrel domain-containing protein</fullName>
    </recommendedName>
</protein>
<evidence type="ECO:0000313" key="2">
    <source>
        <dbReference type="Proteomes" id="UP001243846"/>
    </source>
</evidence>
<dbReference type="Proteomes" id="UP001243846">
    <property type="component" value="Unassembled WGS sequence"/>
</dbReference>
<evidence type="ECO:0000313" key="1">
    <source>
        <dbReference type="EMBL" id="MDN3713689.1"/>
    </source>
</evidence>
<proteinExistence type="predicted"/>
<gene>
    <name evidence="1" type="ORF">QWZ10_21545</name>
</gene>
<name>A0ABT8DA67_9RHOB</name>
<organism evidence="1 2">
    <name type="scientific">Paracoccus cavernae</name>
    <dbReference type="NCBI Taxonomy" id="1571207"/>
    <lineage>
        <taxon>Bacteria</taxon>
        <taxon>Pseudomonadati</taxon>
        <taxon>Pseudomonadota</taxon>
        <taxon>Alphaproteobacteria</taxon>
        <taxon>Rhodobacterales</taxon>
        <taxon>Paracoccaceae</taxon>
        <taxon>Paracoccus</taxon>
    </lineage>
</organism>
<comment type="caution">
    <text evidence="1">The sequence shown here is derived from an EMBL/GenBank/DDBJ whole genome shotgun (WGS) entry which is preliminary data.</text>
</comment>
<accession>A0ABT8DA67</accession>
<keyword evidence="2" id="KW-1185">Reference proteome</keyword>
<dbReference type="EMBL" id="JAUFRC010000002">
    <property type="protein sequence ID" value="MDN3713689.1"/>
    <property type="molecule type" value="Genomic_DNA"/>
</dbReference>
<evidence type="ECO:0008006" key="3">
    <source>
        <dbReference type="Google" id="ProtNLM"/>
    </source>
</evidence>
<sequence length="204" mass="20487">MINGAIANGGTILYDDTAGHAMNGSLMNTPGGTVDVITSLNGNGNNVINHSNYNVMAGGTATGIDHFANRQGGTLDIRADAATGTTGSLTATTITNDVGGTINNAGTLTADLLRSSGTLNSTGTLNGRVAIGRAGDAVLSNVITGQLHNSGDFSTGGNLSVGGFVNAGEGRSLRACDDRSGSACRKHGRDLDGERHFGRISAQP</sequence>